<reference evidence="2 3" key="1">
    <citation type="submission" date="2023-02" db="EMBL/GenBank/DDBJ databases">
        <title>LHISI_Scaffold_Assembly.</title>
        <authorList>
            <person name="Stuart O.P."/>
            <person name="Cleave R."/>
            <person name="Magrath M.J.L."/>
            <person name="Mikheyev A.S."/>
        </authorList>
    </citation>
    <scope>NUCLEOTIDE SEQUENCE [LARGE SCALE GENOMIC DNA]</scope>
    <source>
        <strain evidence="2">Daus_M_001</strain>
        <tissue evidence="2">Leg muscle</tissue>
    </source>
</reference>
<comment type="caution">
    <text evidence="2">The sequence shown here is derived from an EMBL/GenBank/DDBJ whole genome shotgun (WGS) entry which is preliminary data.</text>
</comment>
<evidence type="ECO:0000259" key="1">
    <source>
        <dbReference type="Pfam" id="PF13843"/>
    </source>
</evidence>
<gene>
    <name evidence="2" type="ORF">PR048_019874</name>
</gene>
<evidence type="ECO:0000313" key="2">
    <source>
        <dbReference type="EMBL" id="KAJ8879267.1"/>
    </source>
</evidence>
<sequence>MKLVCENIRLVAANQFRAADNDTYNSSSESGEDNTAVDTICGDVVDWKWEQSLVEPTCHPFTGDDYIKKKYNKSKRARFGIKFYKLCFFANSYICNFNIYVGKGKADGNPTSTAIVMEMMQKCDLLNKGFSYMDNWKHIPKEHAKEKLKVEEAVDYSSTNITAMKWKDKREVSMLSTKHTLDFAETGKVHRKMQTKIMKRTAVMDYNMKMREDLVKRRSATPGDLPSRLSGRHFPEKLAPSAAKGAKFAKCYVVCLEKKQRRESTWKCDSCNVDLCIEHFKLYHTLKNY</sequence>
<protein>
    <recommendedName>
        <fullName evidence="1">PiggyBac transposable element-derived protein domain-containing protein</fullName>
    </recommendedName>
</protein>
<dbReference type="EMBL" id="JARBHB010000007">
    <property type="protein sequence ID" value="KAJ8879267.1"/>
    <property type="molecule type" value="Genomic_DNA"/>
</dbReference>
<feature type="domain" description="PiggyBac transposable element-derived protein" evidence="1">
    <location>
        <begin position="66"/>
        <end position="124"/>
    </location>
</feature>
<organism evidence="2 3">
    <name type="scientific">Dryococelus australis</name>
    <dbReference type="NCBI Taxonomy" id="614101"/>
    <lineage>
        <taxon>Eukaryota</taxon>
        <taxon>Metazoa</taxon>
        <taxon>Ecdysozoa</taxon>
        <taxon>Arthropoda</taxon>
        <taxon>Hexapoda</taxon>
        <taxon>Insecta</taxon>
        <taxon>Pterygota</taxon>
        <taxon>Neoptera</taxon>
        <taxon>Polyneoptera</taxon>
        <taxon>Phasmatodea</taxon>
        <taxon>Verophasmatodea</taxon>
        <taxon>Anareolatae</taxon>
        <taxon>Phasmatidae</taxon>
        <taxon>Eurycanthinae</taxon>
        <taxon>Dryococelus</taxon>
    </lineage>
</organism>
<keyword evidence="3" id="KW-1185">Reference proteome</keyword>
<name>A0ABQ9H4T3_9NEOP</name>
<dbReference type="Pfam" id="PF13843">
    <property type="entry name" value="DDE_Tnp_1_7"/>
    <property type="match status" value="1"/>
</dbReference>
<accession>A0ABQ9H4T3</accession>
<dbReference type="Proteomes" id="UP001159363">
    <property type="component" value="Chromosome 6"/>
</dbReference>
<dbReference type="InterPro" id="IPR029526">
    <property type="entry name" value="PGBD"/>
</dbReference>
<proteinExistence type="predicted"/>
<dbReference type="PANTHER" id="PTHR46599">
    <property type="entry name" value="PIGGYBAC TRANSPOSABLE ELEMENT-DERIVED PROTEIN 4"/>
    <property type="match status" value="1"/>
</dbReference>
<evidence type="ECO:0000313" key="3">
    <source>
        <dbReference type="Proteomes" id="UP001159363"/>
    </source>
</evidence>
<dbReference type="PANTHER" id="PTHR46599:SF3">
    <property type="entry name" value="PIGGYBAC TRANSPOSABLE ELEMENT-DERIVED PROTEIN 4"/>
    <property type="match status" value="1"/>
</dbReference>